<evidence type="ECO:0000313" key="3">
    <source>
        <dbReference type="Proteomes" id="UP000276215"/>
    </source>
</evidence>
<protein>
    <submittedName>
        <fullName evidence="2">Uncharacterized protein</fullName>
    </submittedName>
</protein>
<dbReference type="AlphaFoldDB" id="A0A3N4J885"/>
<evidence type="ECO:0000313" key="2">
    <source>
        <dbReference type="EMBL" id="RPA94493.1"/>
    </source>
</evidence>
<name>A0A3N4J885_9PEZI</name>
<feature type="transmembrane region" description="Helical" evidence="1">
    <location>
        <begin position="58"/>
        <end position="78"/>
    </location>
</feature>
<dbReference type="Proteomes" id="UP000276215">
    <property type="component" value="Unassembled WGS sequence"/>
</dbReference>
<reference evidence="2 3" key="1">
    <citation type="journal article" date="2018" name="Nat. Ecol. Evol.">
        <title>Pezizomycetes genomes reveal the molecular basis of ectomycorrhizal truffle lifestyle.</title>
        <authorList>
            <person name="Murat C."/>
            <person name="Payen T."/>
            <person name="Noel B."/>
            <person name="Kuo A."/>
            <person name="Morin E."/>
            <person name="Chen J."/>
            <person name="Kohler A."/>
            <person name="Krizsan K."/>
            <person name="Balestrini R."/>
            <person name="Da Silva C."/>
            <person name="Montanini B."/>
            <person name="Hainaut M."/>
            <person name="Levati E."/>
            <person name="Barry K.W."/>
            <person name="Belfiori B."/>
            <person name="Cichocki N."/>
            <person name="Clum A."/>
            <person name="Dockter R.B."/>
            <person name="Fauchery L."/>
            <person name="Guy J."/>
            <person name="Iotti M."/>
            <person name="Le Tacon F."/>
            <person name="Lindquist E.A."/>
            <person name="Lipzen A."/>
            <person name="Malagnac F."/>
            <person name="Mello A."/>
            <person name="Molinier V."/>
            <person name="Miyauchi S."/>
            <person name="Poulain J."/>
            <person name="Riccioni C."/>
            <person name="Rubini A."/>
            <person name="Sitrit Y."/>
            <person name="Splivallo R."/>
            <person name="Traeger S."/>
            <person name="Wang M."/>
            <person name="Zifcakova L."/>
            <person name="Wipf D."/>
            <person name="Zambonelli A."/>
            <person name="Paolocci F."/>
            <person name="Nowrousian M."/>
            <person name="Ottonello S."/>
            <person name="Baldrian P."/>
            <person name="Spatafora J.W."/>
            <person name="Henrissat B."/>
            <person name="Nagy L.G."/>
            <person name="Aury J.M."/>
            <person name="Wincker P."/>
            <person name="Grigoriev I.V."/>
            <person name="Bonfante P."/>
            <person name="Martin F.M."/>
        </authorList>
    </citation>
    <scope>NUCLEOTIDE SEQUENCE [LARGE SCALE GENOMIC DNA]</scope>
    <source>
        <strain evidence="2 3">120613-1</strain>
    </source>
</reference>
<keyword evidence="1" id="KW-0812">Transmembrane</keyword>
<organism evidence="2 3">
    <name type="scientific">Choiromyces venosus 120613-1</name>
    <dbReference type="NCBI Taxonomy" id="1336337"/>
    <lineage>
        <taxon>Eukaryota</taxon>
        <taxon>Fungi</taxon>
        <taxon>Dikarya</taxon>
        <taxon>Ascomycota</taxon>
        <taxon>Pezizomycotina</taxon>
        <taxon>Pezizomycetes</taxon>
        <taxon>Pezizales</taxon>
        <taxon>Tuberaceae</taxon>
        <taxon>Choiromyces</taxon>
    </lineage>
</organism>
<gene>
    <name evidence="2" type="ORF">L873DRAFT_1424816</name>
</gene>
<sequence length="79" mass="8758">MNQSILPFLSFPLSFHLGTGLGSAIPSSVRLYLITSSFPSSHSHCSCYNMCTCSGNCILVTFVFSFVMLFHLFLLMLIE</sequence>
<keyword evidence="1" id="KW-1133">Transmembrane helix</keyword>
<accession>A0A3N4J885</accession>
<keyword evidence="3" id="KW-1185">Reference proteome</keyword>
<dbReference type="EMBL" id="ML120436">
    <property type="protein sequence ID" value="RPA94493.1"/>
    <property type="molecule type" value="Genomic_DNA"/>
</dbReference>
<evidence type="ECO:0000256" key="1">
    <source>
        <dbReference type="SAM" id="Phobius"/>
    </source>
</evidence>
<keyword evidence="1" id="KW-0472">Membrane</keyword>
<proteinExistence type="predicted"/>